<dbReference type="InterPro" id="IPR003680">
    <property type="entry name" value="Flavodoxin_fold"/>
</dbReference>
<dbReference type="PANTHER" id="PTHR43741">
    <property type="entry name" value="FMN-DEPENDENT NADH-AZOREDUCTASE 1"/>
    <property type="match status" value="1"/>
</dbReference>
<evidence type="ECO:0000313" key="9">
    <source>
        <dbReference type="Proteomes" id="UP000264883"/>
    </source>
</evidence>
<dbReference type="RefSeq" id="WP_119865623.1">
    <property type="nucleotide sequence ID" value="NZ_CP016786.1"/>
</dbReference>
<dbReference type="EMBL" id="CP016786">
    <property type="protein sequence ID" value="ASW43490.1"/>
    <property type="molecule type" value="Genomic_DNA"/>
</dbReference>
<dbReference type="EC" id="1.6.5.-" evidence="6"/>
<dbReference type="HAMAP" id="MF_01216">
    <property type="entry name" value="Azoreductase_type1"/>
    <property type="match status" value="1"/>
</dbReference>
<dbReference type="GO" id="GO:0016652">
    <property type="term" value="F:oxidoreductase activity, acting on NAD(P)H as acceptor"/>
    <property type="evidence" value="ECO:0007669"/>
    <property type="project" value="UniProtKB-UniRule"/>
</dbReference>
<keyword evidence="4 6" id="KW-0520">NAD</keyword>
<accession>A0A343JD82</accession>
<keyword evidence="2 6" id="KW-0288">FMN</keyword>
<comment type="function">
    <text evidence="6">Also exhibits azoreductase activity. Catalyzes the reductive cleavage of the azo bond in aromatic azo compounds to the corresponding amines.</text>
</comment>
<comment type="catalytic activity">
    <reaction evidence="5">
        <text>N,N-dimethyl-1,4-phenylenediamine + anthranilate + 2 NAD(+) = 2-(4-dimethylaminophenyl)diazenylbenzoate + 2 NADH + 2 H(+)</text>
        <dbReference type="Rhea" id="RHEA:55872"/>
        <dbReference type="ChEBI" id="CHEBI:15378"/>
        <dbReference type="ChEBI" id="CHEBI:15783"/>
        <dbReference type="ChEBI" id="CHEBI:16567"/>
        <dbReference type="ChEBI" id="CHEBI:57540"/>
        <dbReference type="ChEBI" id="CHEBI:57945"/>
        <dbReference type="ChEBI" id="CHEBI:71579"/>
        <dbReference type="EC" id="1.7.1.17"/>
    </reaction>
    <physiologicalReaction direction="right-to-left" evidence="5">
        <dbReference type="Rhea" id="RHEA:55874"/>
    </physiologicalReaction>
</comment>
<dbReference type="KEGG" id="cia:BEN51_08350"/>
<dbReference type="InterPro" id="IPR023048">
    <property type="entry name" value="NADH:quinone_OxRdtase_FMN_depd"/>
</dbReference>
<comment type="caution">
    <text evidence="6">Lacks conserved residue(s) required for the propagation of feature annotation.</text>
</comment>
<evidence type="ECO:0000259" key="7">
    <source>
        <dbReference type="Pfam" id="PF02525"/>
    </source>
</evidence>
<dbReference type="EC" id="1.7.1.17" evidence="6"/>
<feature type="binding site" evidence="6">
    <location>
        <begin position="92"/>
        <end position="95"/>
    </location>
    <ligand>
        <name>FMN</name>
        <dbReference type="ChEBI" id="CHEBI:58210"/>
    </ligand>
</feature>
<dbReference type="Gene3D" id="3.40.50.360">
    <property type="match status" value="1"/>
</dbReference>
<evidence type="ECO:0000256" key="4">
    <source>
        <dbReference type="ARBA" id="ARBA00023027"/>
    </source>
</evidence>
<dbReference type="InterPro" id="IPR050104">
    <property type="entry name" value="FMN-dep_NADH:Q_OxRdtase_AzoR1"/>
</dbReference>
<feature type="domain" description="Flavodoxin-like fold" evidence="7">
    <location>
        <begin position="2"/>
        <end position="196"/>
    </location>
</feature>
<comment type="subunit">
    <text evidence="6">Homodimer.</text>
</comment>
<name>A0A343JD82_9CLOT</name>
<reference evidence="8 9" key="1">
    <citation type="submission" date="2016-08" db="EMBL/GenBank/DDBJ databases">
        <title>Complete Genome Sequence Of The Indigo Reducing Clostridium isatidis DSM15098.</title>
        <authorList>
            <person name="Little G.T."/>
            <person name="Minton N.P."/>
        </authorList>
    </citation>
    <scope>NUCLEOTIDE SEQUENCE [LARGE SCALE GENOMIC DNA]</scope>
    <source>
        <strain evidence="8 9">DSM 15098</strain>
    </source>
</reference>
<organism evidence="8 9">
    <name type="scientific">Clostridium isatidis</name>
    <dbReference type="NCBI Taxonomy" id="182773"/>
    <lineage>
        <taxon>Bacteria</taxon>
        <taxon>Bacillati</taxon>
        <taxon>Bacillota</taxon>
        <taxon>Clostridia</taxon>
        <taxon>Eubacteriales</taxon>
        <taxon>Clostridiaceae</taxon>
        <taxon>Clostridium</taxon>
    </lineage>
</organism>
<evidence type="ECO:0000256" key="3">
    <source>
        <dbReference type="ARBA" id="ARBA00023002"/>
    </source>
</evidence>
<sequence length="201" mass="22480">MSKVLYIKANIKSEGESRTFKISDTFIEEYKKLNPQDEVTVLDLYKENIDFLRPQDLGSIFGPKTEESRNHPILKYAYQMVEADKIIIAAPMWNLGNPAIVKAYFDYVCVSGITFKYTENGPVGLCKAEKALIVAGRGGDYSSPQGAAFEMGERYLRTILTFFGVKDIKSIAAEKLDVQGLDVNSILNEAIDKAKTLAKEF</sequence>
<dbReference type="GO" id="GO:0016655">
    <property type="term" value="F:oxidoreductase activity, acting on NAD(P)H, quinone or similar compound as acceptor"/>
    <property type="evidence" value="ECO:0007669"/>
    <property type="project" value="InterPro"/>
</dbReference>
<keyword evidence="3 6" id="KW-0560">Oxidoreductase</keyword>
<evidence type="ECO:0000313" key="8">
    <source>
        <dbReference type="EMBL" id="ASW43490.1"/>
    </source>
</evidence>
<dbReference type="InterPro" id="IPR029039">
    <property type="entry name" value="Flavoprotein-like_sf"/>
</dbReference>
<keyword evidence="9" id="KW-1185">Reference proteome</keyword>
<comment type="function">
    <text evidence="6">Quinone reductase that provides resistance to thiol-specific stress caused by electrophilic quinones.</text>
</comment>
<dbReference type="OrthoDB" id="9805013at2"/>
<dbReference type="PANTHER" id="PTHR43741:SF7">
    <property type="entry name" value="FMN-DEPENDENT NADH:QUINONE OXIDOREDUCTASE"/>
    <property type="match status" value="1"/>
</dbReference>
<dbReference type="GO" id="GO:0010181">
    <property type="term" value="F:FMN binding"/>
    <property type="evidence" value="ECO:0007669"/>
    <property type="project" value="UniProtKB-UniRule"/>
</dbReference>
<comment type="catalytic activity">
    <reaction evidence="6">
        <text>2 a quinone + NADH + H(+) = 2 a 1,4-benzosemiquinone + NAD(+)</text>
        <dbReference type="Rhea" id="RHEA:65952"/>
        <dbReference type="ChEBI" id="CHEBI:15378"/>
        <dbReference type="ChEBI" id="CHEBI:57540"/>
        <dbReference type="ChEBI" id="CHEBI:57945"/>
        <dbReference type="ChEBI" id="CHEBI:132124"/>
        <dbReference type="ChEBI" id="CHEBI:134225"/>
    </reaction>
</comment>
<comment type="similarity">
    <text evidence="6">Belongs to the azoreductase type 1 family.</text>
</comment>
<evidence type="ECO:0000256" key="5">
    <source>
        <dbReference type="ARBA" id="ARBA00048542"/>
    </source>
</evidence>
<gene>
    <name evidence="6" type="primary">azoR</name>
    <name evidence="8" type="ORF">BEN51_08350</name>
</gene>
<dbReference type="SUPFAM" id="SSF52218">
    <property type="entry name" value="Flavoproteins"/>
    <property type="match status" value="1"/>
</dbReference>
<proteinExistence type="inferred from homology"/>
<dbReference type="AlphaFoldDB" id="A0A343JD82"/>
<comment type="cofactor">
    <cofactor evidence="6">
        <name>FMN</name>
        <dbReference type="ChEBI" id="CHEBI:58210"/>
    </cofactor>
    <text evidence="6">Binds 1 FMN per subunit.</text>
</comment>
<evidence type="ECO:0000256" key="2">
    <source>
        <dbReference type="ARBA" id="ARBA00022643"/>
    </source>
</evidence>
<keyword evidence="1 6" id="KW-0285">Flavoprotein</keyword>
<evidence type="ECO:0000256" key="1">
    <source>
        <dbReference type="ARBA" id="ARBA00022630"/>
    </source>
</evidence>
<protein>
    <recommendedName>
        <fullName evidence="6">FMN dependent NADH:quinone oxidoreductase</fullName>
        <ecNumber evidence="6">1.6.5.-</ecNumber>
    </recommendedName>
    <alternativeName>
        <fullName evidence="6">Azo-dye reductase</fullName>
    </alternativeName>
    <alternativeName>
        <fullName evidence="6">FMN-dependent NADH-azo compound oxidoreductase</fullName>
    </alternativeName>
    <alternativeName>
        <fullName evidence="6">FMN-dependent NADH-azoreductase</fullName>
        <ecNumber evidence="6">1.7.1.17</ecNumber>
    </alternativeName>
</protein>
<dbReference type="Proteomes" id="UP000264883">
    <property type="component" value="Chromosome"/>
</dbReference>
<dbReference type="Pfam" id="PF02525">
    <property type="entry name" value="Flavodoxin_2"/>
    <property type="match status" value="1"/>
</dbReference>
<evidence type="ECO:0000256" key="6">
    <source>
        <dbReference type="HAMAP-Rule" id="MF_01216"/>
    </source>
</evidence>
<dbReference type="GO" id="GO:0009055">
    <property type="term" value="F:electron transfer activity"/>
    <property type="evidence" value="ECO:0007669"/>
    <property type="project" value="UniProtKB-UniRule"/>
</dbReference>